<protein>
    <submittedName>
        <fullName evidence="1">Uncharacterized protein</fullName>
    </submittedName>
</protein>
<name>A0ACC3AHG3_9EURO</name>
<sequence>MDEDRQSALQEGVNQQDTGDRNQDRQVHANICPDCQQLDLSSILNAKHGVKVGNRFRTPSGSGCTLCDILWRARSLSEEILLPQQDVLRTAARNFGINDDDNDDILVAFSILSNRALFRRHGKNRPIFDSSPKCLAVLPAYCQGLCPWKAVFRGSRGYPIVSDNKNTLGAFIPQAIPRRFVPDSVSNWIKFCSRHHTRLCKAPVERYPNLRLIDCDTLEIVPAPQDAKYVALSWVWGPQSGLDGQAGCEQGPDRVRRLPSTVPLLVADSVSVTKALDYQYLWVDKFCIDQSDDDAKREQIRHMDSVYECSELTIIAAAGSDGTYGLPGVSARAREQQQIALAGGYQIMWSMADPHDTIRTSTWSTRGWTFQEGVLSRRRLAFVDDQMYFECNAMNCYESLATPLDKMHVQNRSKMLDCMRSGMFGRNEKLQFGKLVKQDLHSNSLFLQYLVFIEEYSGRALTKEEDSLNAFQGIMQHFSKYTVEQGNARFYQVCGIPYLDAPHKSQIERESYFVDALAWTHVWNSEDGDRDPQRRSGFPSWSWAGWAGKVEYRHRVEKSYAKNQVFQSYVTDISLHQDGKQLSSPPWPSEAANPTTTCEGIRLSFKAKRLPWHSYQDNPNVPGEWLIDGSRATLFLSVKTRSEAEVYRQLVEGDALVSVPLGGLRGFGYHFIVVLRKNSGDETYSRVGLFILTKLEGFSAGRWQEQFTVEQFTIV</sequence>
<dbReference type="EMBL" id="JAPDRQ010000014">
    <property type="protein sequence ID" value="KAJ9662603.1"/>
    <property type="molecule type" value="Genomic_DNA"/>
</dbReference>
<proteinExistence type="predicted"/>
<organism evidence="1 2">
    <name type="scientific">Neophaeococcomyces mojaviensis</name>
    <dbReference type="NCBI Taxonomy" id="3383035"/>
    <lineage>
        <taxon>Eukaryota</taxon>
        <taxon>Fungi</taxon>
        <taxon>Dikarya</taxon>
        <taxon>Ascomycota</taxon>
        <taxon>Pezizomycotina</taxon>
        <taxon>Eurotiomycetes</taxon>
        <taxon>Chaetothyriomycetidae</taxon>
        <taxon>Chaetothyriales</taxon>
        <taxon>Chaetothyriales incertae sedis</taxon>
        <taxon>Neophaeococcomyces</taxon>
    </lineage>
</organism>
<evidence type="ECO:0000313" key="1">
    <source>
        <dbReference type="EMBL" id="KAJ9662603.1"/>
    </source>
</evidence>
<keyword evidence="2" id="KW-1185">Reference proteome</keyword>
<evidence type="ECO:0000313" key="2">
    <source>
        <dbReference type="Proteomes" id="UP001172386"/>
    </source>
</evidence>
<dbReference type="Proteomes" id="UP001172386">
    <property type="component" value="Unassembled WGS sequence"/>
</dbReference>
<comment type="caution">
    <text evidence="1">The sequence shown here is derived from an EMBL/GenBank/DDBJ whole genome shotgun (WGS) entry which is preliminary data.</text>
</comment>
<accession>A0ACC3AHG3</accession>
<gene>
    <name evidence="1" type="ORF">H2198_001275</name>
</gene>
<reference evidence="1" key="1">
    <citation type="submission" date="2022-10" db="EMBL/GenBank/DDBJ databases">
        <title>Culturing micro-colonial fungi from biological soil crusts in the Mojave desert and describing Neophaeococcomyces mojavensis, and introducing the new genera and species Taxawa tesnikishii.</title>
        <authorList>
            <person name="Kurbessoian T."/>
            <person name="Stajich J.E."/>
        </authorList>
    </citation>
    <scope>NUCLEOTIDE SEQUENCE</scope>
    <source>
        <strain evidence="1">JES_112</strain>
    </source>
</reference>